<gene>
    <name evidence="10" type="ORF">RN001_009631</name>
</gene>
<comment type="subcellular location">
    <subcellularLocation>
        <location evidence="1">Endoplasmic reticulum membrane</location>
        <topology evidence="1">Single-pass type II membrane protein</topology>
    </subcellularLocation>
</comment>
<dbReference type="GO" id="GO:0005789">
    <property type="term" value="C:endoplasmic reticulum membrane"/>
    <property type="evidence" value="ECO:0007669"/>
    <property type="project" value="UniProtKB-SubCell"/>
</dbReference>
<evidence type="ECO:0000256" key="1">
    <source>
        <dbReference type="ARBA" id="ARBA00004648"/>
    </source>
</evidence>
<keyword evidence="6" id="KW-1133">Transmembrane helix</keyword>
<dbReference type="Pfam" id="PF14875">
    <property type="entry name" value="PIP49_N"/>
    <property type="match status" value="1"/>
</dbReference>
<dbReference type="InterPro" id="IPR029244">
    <property type="entry name" value="FAM69_N"/>
</dbReference>
<reference evidence="11" key="1">
    <citation type="submission" date="2023-01" db="EMBL/GenBank/DDBJ databases">
        <title>Key to firefly adult light organ development and bioluminescence: homeobox transcription factors regulate luciferase expression and transportation to peroxisome.</title>
        <authorList>
            <person name="Fu X."/>
        </authorList>
    </citation>
    <scope>NUCLEOTIDE SEQUENCE [LARGE SCALE GENOMIC DNA]</scope>
</reference>
<dbReference type="PANTHER" id="PTHR21093">
    <property type="entry name" value="DIVERGENT PROTEIN KINASE DOMAIN 1C-RELATED"/>
    <property type="match status" value="1"/>
</dbReference>
<keyword evidence="7" id="KW-0472">Membrane</keyword>
<evidence type="ECO:0000256" key="7">
    <source>
        <dbReference type="ARBA" id="ARBA00023136"/>
    </source>
</evidence>
<proteinExistence type="inferred from homology"/>
<evidence type="ECO:0000256" key="3">
    <source>
        <dbReference type="ARBA" id="ARBA00022692"/>
    </source>
</evidence>
<protein>
    <recommendedName>
        <fullName evidence="9">FAM69 N-terminal domain-containing protein</fullName>
    </recommendedName>
</protein>
<evidence type="ECO:0000256" key="5">
    <source>
        <dbReference type="ARBA" id="ARBA00022968"/>
    </source>
</evidence>
<keyword evidence="4" id="KW-0256">Endoplasmic reticulum</keyword>
<evidence type="ECO:0000256" key="2">
    <source>
        <dbReference type="ARBA" id="ARBA00006338"/>
    </source>
</evidence>
<dbReference type="PANTHER" id="PTHR21093:SF2">
    <property type="entry name" value="DIVERGENT PROTEIN KINASE DOMAIN 1C"/>
    <property type="match status" value="1"/>
</dbReference>
<keyword evidence="11" id="KW-1185">Reference proteome</keyword>
<evidence type="ECO:0000256" key="4">
    <source>
        <dbReference type="ARBA" id="ARBA00022824"/>
    </source>
</evidence>
<sequence>MYKRNWFCTNFDAQRHINKMCDLFKKGRAEGNLCVPLCDSQEQFSFSCQAYHSTKEAVFRVAWGDIRFVLKSAISNIPALHWYDNGALKYPSEKEFLSTVRAVTKNMLNYTLPNTTLYKLAFLKPKSREMDIKIRRIEMDNIWILIQDNEYLMSKAYSDRDIFPQVMGTCGPYFGLEYVQPLSEPYSILYDDDTKDNWKKNVKLSMMIMEIIEELDNNFVQPLHLCDAKLRDFGVTDIENGKAKILDLDTVYPKSIVSRFIKDIDKCNDDTDCKYYDCRGRCNKDTQKCSKSLTNNNLQLVCEKVFLGWKMSNRILIPGLLLSKYAPDELMVALRQCANPEGEDGIPRGAASEDIRKQIYNILVEIDQYVETETFK</sequence>
<evidence type="ECO:0000313" key="11">
    <source>
        <dbReference type="Proteomes" id="UP001353858"/>
    </source>
</evidence>
<keyword evidence="5" id="KW-0735">Signal-anchor</keyword>
<keyword evidence="3" id="KW-0812">Transmembrane</keyword>
<dbReference type="SMART" id="SM01299">
    <property type="entry name" value="PIP49_N"/>
    <property type="match status" value="1"/>
</dbReference>
<organism evidence="10 11">
    <name type="scientific">Aquatica leii</name>
    <dbReference type="NCBI Taxonomy" id="1421715"/>
    <lineage>
        <taxon>Eukaryota</taxon>
        <taxon>Metazoa</taxon>
        <taxon>Ecdysozoa</taxon>
        <taxon>Arthropoda</taxon>
        <taxon>Hexapoda</taxon>
        <taxon>Insecta</taxon>
        <taxon>Pterygota</taxon>
        <taxon>Neoptera</taxon>
        <taxon>Endopterygota</taxon>
        <taxon>Coleoptera</taxon>
        <taxon>Polyphaga</taxon>
        <taxon>Elateriformia</taxon>
        <taxon>Elateroidea</taxon>
        <taxon>Lampyridae</taxon>
        <taxon>Luciolinae</taxon>
        <taxon>Aquatica</taxon>
    </lineage>
</organism>
<evidence type="ECO:0000256" key="8">
    <source>
        <dbReference type="ARBA" id="ARBA00023157"/>
    </source>
</evidence>
<comment type="caution">
    <text evidence="10">The sequence shown here is derived from an EMBL/GenBank/DDBJ whole genome shotgun (WGS) entry which is preliminary data.</text>
</comment>
<dbReference type="Proteomes" id="UP001353858">
    <property type="component" value="Unassembled WGS sequence"/>
</dbReference>
<dbReference type="InterPro" id="IPR022049">
    <property type="entry name" value="FAM69_kinase_dom"/>
</dbReference>
<dbReference type="Pfam" id="PF12260">
    <property type="entry name" value="PIP49_C"/>
    <property type="match status" value="1"/>
</dbReference>
<dbReference type="EMBL" id="JARPUR010000004">
    <property type="protein sequence ID" value="KAK4877125.1"/>
    <property type="molecule type" value="Genomic_DNA"/>
</dbReference>
<name>A0AAN7SQ07_9COLE</name>
<evidence type="ECO:0000256" key="6">
    <source>
        <dbReference type="ARBA" id="ARBA00022989"/>
    </source>
</evidence>
<dbReference type="AlphaFoldDB" id="A0AAN7SQ07"/>
<keyword evidence="8" id="KW-1015">Disulfide bond</keyword>
<evidence type="ECO:0000313" key="10">
    <source>
        <dbReference type="EMBL" id="KAK4877125.1"/>
    </source>
</evidence>
<evidence type="ECO:0000259" key="9">
    <source>
        <dbReference type="SMART" id="SM01299"/>
    </source>
</evidence>
<comment type="similarity">
    <text evidence="2">Belongs to the DIPK family.</text>
</comment>
<feature type="domain" description="FAM69 N-terminal" evidence="9">
    <location>
        <begin position="1"/>
        <end position="120"/>
    </location>
</feature>
<accession>A0AAN7SQ07</accession>